<dbReference type="Pfam" id="PF25390">
    <property type="entry name" value="WD40_RLD"/>
    <property type="match status" value="1"/>
</dbReference>
<dbReference type="PRINTS" id="PR00633">
    <property type="entry name" value="RCCNDNSATION"/>
</dbReference>
<dbReference type="Gene3D" id="2.130.10.30">
    <property type="entry name" value="Regulator of chromosome condensation 1/beta-lactamase-inhibitor protein II"/>
    <property type="match status" value="2"/>
</dbReference>
<evidence type="ECO:0000256" key="1">
    <source>
        <dbReference type="ARBA" id="ARBA00022737"/>
    </source>
</evidence>
<evidence type="ECO:0000256" key="3">
    <source>
        <dbReference type="SAM" id="SignalP"/>
    </source>
</evidence>
<dbReference type="InterPro" id="IPR000408">
    <property type="entry name" value="Reg_chr_condens"/>
</dbReference>
<evidence type="ECO:0000313" key="6">
    <source>
        <dbReference type="Proteomes" id="UP000238348"/>
    </source>
</evidence>
<dbReference type="AlphaFoldDB" id="A0A2L0F5J9"/>
<proteinExistence type="predicted"/>
<dbReference type="InterPro" id="IPR058923">
    <property type="entry name" value="RCC1-like_dom"/>
</dbReference>
<dbReference type="SUPFAM" id="SSF50985">
    <property type="entry name" value="RCC1/BLIP-II"/>
    <property type="match status" value="1"/>
</dbReference>
<dbReference type="EMBL" id="CP012673">
    <property type="protein sequence ID" value="AUX46771.1"/>
    <property type="molecule type" value="Genomic_DNA"/>
</dbReference>
<reference evidence="5 6" key="1">
    <citation type="submission" date="2015-09" db="EMBL/GenBank/DDBJ databases">
        <title>Sorangium comparison.</title>
        <authorList>
            <person name="Zaburannyi N."/>
            <person name="Bunk B."/>
            <person name="Overmann J."/>
            <person name="Mueller R."/>
        </authorList>
    </citation>
    <scope>NUCLEOTIDE SEQUENCE [LARGE SCALE GENOMIC DNA]</scope>
    <source>
        <strain evidence="5 6">So ce26</strain>
    </source>
</reference>
<feature type="region of interest" description="Disordered" evidence="2">
    <location>
        <begin position="452"/>
        <end position="475"/>
    </location>
</feature>
<gene>
    <name evidence="5" type="ORF">SOCE26_082800</name>
</gene>
<dbReference type="PANTHER" id="PTHR22870:SF408">
    <property type="entry name" value="OS09G0560450 PROTEIN"/>
    <property type="match status" value="1"/>
</dbReference>
<dbReference type="PROSITE" id="PS50012">
    <property type="entry name" value="RCC1_3"/>
    <property type="match status" value="5"/>
</dbReference>
<dbReference type="Proteomes" id="UP000238348">
    <property type="component" value="Chromosome"/>
</dbReference>
<protein>
    <recommendedName>
        <fullName evidence="4">RCC1-like domain-containing protein</fullName>
    </recommendedName>
</protein>
<keyword evidence="1" id="KW-0677">Repeat</keyword>
<evidence type="ECO:0000259" key="4">
    <source>
        <dbReference type="Pfam" id="PF25390"/>
    </source>
</evidence>
<feature type="signal peptide" evidence="3">
    <location>
        <begin position="1"/>
        <end position="18"/>
    </location>
</feature>
<feature type="chain" id="PRO_5014765905" description="RCC1-like domain-containing protein" evidence="3">
    <location>
        <begin position="19"/>
        <end position="475"/>
    </location>
</feature>
<feature type="domain" description="RCC1-like" evidence="4">
    <location>
        <begin position="183"/>
        <end position="467"/>
    </location>
</feature>
<organism evidence="5 6">
    <name type="scientific">Sorangium cellulosum</name>
    <name type="common">Polyangium cellulosum</name>
    <dbReference type="NCBI Taxonomy" id="56"/>
    <lineage>
        <taxon>Bacteria</taxon>
        <taxon>Pseudomonadati</taxon>
        <taxon>Myxococcota</taxon>
        <taxon>Polyangia</taxon>
        <taxon>Polyangiales</taxon>
        <taxon>Polyangiaceae</taxon>
        <taxon>Sorangium</taxon>
    </lineage>
</organism>
<name>A0A2L0F5J9_SORCE</name>
<evidence type="ECO:0000313" key="5">
    <source>
        <dbReference type="EMBL" id="AUX46771.1"/>
    </source>
</evidence>
<evidence type="ECO:0000256" key="2">
    <source>
        <dbReference type="SAM" id="MobiDB-lite"/>
    </source>
</evidence>
<accession>A0A2L0F5J9</accession>
<dbReference type="Pfam" id="PF13540">
    <property type="entry name" value="RCC1_2"/>
    <property type="match status" value="1"/>
</dbReference>
<keyword evidence="3" id="KW-0732">Signal</keyword>
<dbReference type="PROSITE" id="PS51257">
    <property type="entry name" value="PROKAR_LIPOPROTEIN"/>
    <property type="match status" value="1"/>
</dbReference>
<sequence>MMRLMRGLASVTALGALAGAAGCGKLLGLDGFTDQPAQQGAGGGGDAECAAPADCPGGEHGAATCAQGACGFQCEDGFDDCDDEVGCETATSADKQNCGGCGVTCSAYCEQGSCNDPVDVAVGRVHACAILKDGSVWCWGQEVDDDETSSDYWTTRLEPARVPLPGPAVGIAAGDFSDEAREWHTCALLADGTVHCWGMNMSGQLGLGSGNMMRKTPNKVGIENIDRIGAGGATTCAIDKSDRLFCWGRGFEGQLAVEGMPKSSVPVEISIRDEPVAHVAVGLRHVCAVTTDGSLYCWGDNRSAQLGDTVSGFEHFPNWVHGVHNVKMVSCGRAHTCALTTLGTYCWGANGSGQLGVNSTQLVDAPVALELKNVGSVYTGYWHSGALVDGSVFMWGDNAAGQYGNGLPISESVPTDTGMSGMRKLALGEEFSCGLTETGVLQCWGYGGTGELGNGTTDSSSVPVPVRWPERAQAP</sequence>
<dbReference type="PANTHER" id="PTHR22870">
    <property type="entry name" value="REGULATOR OF CHROMOSOME CONDENSATION"/>
    <property type="match status" value="1"/>
</dbReference>
<dbReference type="InterPro" id="IPR009091">
    <property type="entry name" value="RCC1/BLIP-II"/>
</dbReference>
<dbReference type="InterPro" id="IPR051210">
    <property type="entry name" value="Ub_ligase/GEF_domain"/>
</dbReference>